<evidence type="ECO:0000313" key="1">
    <source>
        <dbReference type="EMBL" id="GBP75364.1"/>
    </source>
</evidence>
<proteinExistence type="predicted"/>
<protein>
    <submittedName>
        <fullName evidence="1">Uncharacterized protein</fullName>
    </submittedName>
</protein>
<dbReference type="Proteomes" id="UP000299102">
    <property type="component" value="Unassembled WGS sequence"/>
</dbReference>
<sequence length="138" mass="15386">MLKPIVPLYCSALSIARSAQAERDNESCFFVHAVGVHRFIRRYHVKKTEQTSKCLSESFPFLSRYRLDSTFYVSTSPSVLIVAGTGAPGGPRLRGVPVDREARGDMRFRQRTSIGVRVRFSADPFTTADRVTGSARSL</sequence>
<dbReference type="EMBL" id="BGZK01001246">
    <property type="protein sequence ID" value="GBP75364.1"/>
    <property type="molecule type" value="Genomic_DNA"/>
</dbReference>
<dbReference type="AlphaFoldDB" id="A0A4C1YK54"/>
<comment type="caution">
    <text evidence="1">The sequence shown here is derived from an EMBL/GenBank/DDBJ whole genome shotgun (WGS) entry which is preliminary data.</text>
</comment>
<accession>A0A4C1YK54</accession>
<reference evidence="1 2" key="1">
    <citation type="journal article" date="2019" name="Commun. Biol.">
        <title>The bagworm genome reveals a unique fibroin gene that provides high tensile strength.</title>
        <authorList>
            <person name="Kono N."/>
            <person name="Nakamura H."/>
            <person name="Ohtoshi R."/>
            <person name="Tomita M."/>
            <person name="Numata K."/>
            <person name="Arakawa K."/>
        </authorList>
    </citation>
    <scope>NUCLEOTIDE SEQUENCE [LARGE SCALE GENOMIC DNA]</scope>
</reference>
<gene>
    <name evidence="1" type="ORF">EVAR_61589_1</name>
</gene>
<evidence type="ECO:0000313" key="2">
    <source>
        <dbReference type="Proteomes" id="UP000299102"/>
    </source>
</evidence>
<organism evidence="1 2">
    <name type="scientific">Eumeta variegata</name>
    <name type="common">Bagworm moth</name>
    <name type="synonym">Eumeta japonica</name>
    <dbReference type="NCBI Taxonomy" id="151549"/>
    <lineage>
        <taxon>Eukaryota</taxon>
        <taxon>Metazoa</taxon>
        <taxon>Ecdysozoa</taxon>
        <taxon>Arthropoda</taxon>
        <taxon>Hexapoda</taxon>
        <taxon>Insecta</taxon>
        <taxon>Pterygota</taxon>
        <taxon>Neoptera</taxon>
        <taxon>Endopterygota</taxon>
        <taxon>Lepidoptera</taxon>
        <taxon>Glossata</taxon>
        <taxon>Ditrysia</taxon>
        <taxon>Tineoidea</taxon>
        <taxon>Psychidae</taxon>
        <taxon>Oiketicinae</taxon>
        <taxon>Eumeta</taxon>
    </lineage>
</organism>
<keyword evidence="2" id="KW-1185">Reference proteome</keyword>
<name>A0A4C1YK54_EUMVA</name>